<accession>A0ACA9KGA3</accession>
<dbReference type="EMBL" id="CAJVQC010000419">
    <property type="protein sequence ID" value="CAG8469977.1"/>
    <property type="molecule type" value="Genomic_DNA"/>
</dbReference>
<dbReference type="Proteomes" id="UP000789920">
    <property type="component" value="Unassembled WGS sequence"/>
</dbReference>
<evidence type="ECO:0000313" key="1">
    <source>
        <dbReference type="EMBL" id="CAG8469977.1"/>
    </source>
</evidence>
<comment type="caution">
    <text evidence="1">The sequence shown here is derived from an EMBL/GenBank/DDBJ whole genome shotgun (WGS) entry which is preliminary data.</text>
</comment>
<name>A0ACA9KGA3_9GLOM</name>
<reference evidence="1" key="1">
    <citation type="submission" date="2021-06" db="EMBL/GenBank/DDBJ databases">
        <authorList>
            <person name="Kallberg Y."/>
            <person name="Tangrot J."/>
            <person name="Rosling A."/>
        </authorList>
    </citation>
    <scope>NUCLEOTIDE SEQUENCE</scope>
    <source>
        <strain evidence="1">MA461A</strain>
    </source>
</reference>
<gene>
    <name evidence="1" type="ORF">RPERSI_LOCUS534</name>
</gene>
<proteinExistence type="predicted"/>
<evidence type="ECO:0000313" key="2">
    <source>
        <dbReference type="Proteomes" id="UP000789920"/>
    </source>
</evidence>
<protein>
    <submittedName>
        <fullName evidence="1">15137_t:CDS:1</fullName>
    </submittedName>
</protein>
<organism evidence="1 2">
    <name type="scientific">Racocetra persica</name>
    <dbReference type="NCBI Taxonomy" id="160502"/>
    <lineage>
        <taxon>Eukaryota</taxon>
        <taxon>Fungi</taxon>
        <taxon>Fungi incertae sedis</taxon>
        <taxon>Mucoromycota</taxon>
        <taxon>Glomeromycotina</taxon>
        <taxon>Glomeromycetes</taxon>
        <taxon>Diversisporales</taxon>
        <taxon>Gigasporaceae</taxon>
        <taxon>Racocetra</taxon>
    </lineage>
</organism>
<sequence length="209" mass="24384">MTDRYHPYSQYQLTGFPSLLIGAYVLIAFGCDCTLMNEVPLEIEQDQRKQYIADKVVKLVEQGDGYDYIYHTKTVSKKTKVKSFYYWCNCHEELASKGQKHSDISKQRNTKTYLTRYKFLKASEPYQEIISKKLDGFENIIVDQHDLYNLNLDEYNSNLDEHDSNLNEHNPNLDDYDSNASEKSTNNKAIELKIILEKKAISEKNKLSL</sequence>
<keyword evidence="2" id="KW-1185">Reference proteome</keyword>